<feature type="active site" description="Tele-phosphohistidine intermediate" evidence="1">
    <location>
        <position position="10"/>
    </location>
</feature>
<dbReference type="InterPro" id="IPR050275">
    <property type="entry name" value="PGM_Phosphatase"/>
</dbReference>
<dbReference type="Gene3D" id="3.40.50.1240">
    <property type="entry name" value="Phosphoglycerate mutase-like"/>
    <property type="match status" value="1"/>
</dbReference>
<dbReference type="STRING" id="1856638.A9Q68_03060"/>
<reference evidence="4" key="1">
    <citation type="submission" date="2016-06" db="EMBL/GenBank/DDBJ databases">
        <authorList>
            <person name="de Vries S.P.W."/>
            <person name="Hadjirin N.F."/>
            <person name="Lay E.M."/>
            <person name="Zadoks R.N."/>
            <person name="Peacock S.J."/>
            <person name="Parkhill J."/>
            <person name="Grant A.J."/>
            <person name="Mcdougall S."/>
            <person name="Holmes M.A."/>
        </authorList>
    </citation>
    <scope>NUCLEOTIDE SEQUENCE [LARGE SCALE GENOMIC DNA]</scope>
    <source>
        <strain evidence="4">NZ1587</strain>
    </source>
</reference>
<name>A0A1L8MP83_9STRE</name>
<dbReference type="EMBL" id="LZDD01000001">
    <property type="protein sequence ID" value="OJF72542.1"/>
    <property type="molecule type" value="Genomic_DNA"/>
</dbReference>
<feature type="active site" description="Proton donor/acceptor" evidence="1">
    <location>
        <position position="90"/>
    </location>
</feature>
<feature type="binding site" evidence="2">
    <location>
        <position position="61"/>
    </location>
    <ligand>
        <name>substrate</name>
    </ligand>
</feature>
<dbReference type="SUPFAM" id="SSF53254">
    <property type="entry name" value="Phosphoglycerate mutase-like"/>
    <property type="match status" value="1"/>
</dbReference>
<keyword evidence="4" id="KW-1185">Reference proteome</keyword>
<evidence type="ECO:0000313" key="4">
    <source>
        <dbReference type="Proteomes" id="UP000182015"/>
    </source>
</evidence>
<sequence length="207" mass="24093">MNKIFYLMRHGQTLFNVQGRIQGACDSPLTELGIEQAKAARAHFEEEKITFDHIYSSTQERACDTAEIVSGRTDLIRLKGLKEWNFGAFEAHQEYLNPELHKEDGSGYRDYFVAYGGESNTQVYERMYQTIKEVLDNEKEEEVSLFVSHGASITQFYRHMTEDAPILKKRMSNCGILKIAYDGEKMQILSVYNPMDKEYLFDRKRME</sequence>
<dbReference type="Proteomes" id="UP000182015">
    <property type="component" value="Unassembled WGS sequence"/>
</dbReference>
<proteinExistence type="predicted"/>
<organism evidence="3 4">
    <name type="scientific">Streptococcus bovimastitidis</name>
    <dbReference type="NCBI Taxonomy" id="1856638"/>
    <lineage>
        <taxon>Bacteria</taxon>
        <taxon>Bacillati</taxon>
        <taxon>Bacillota</taxon>
        <taxon>Bacilli</taxon>
        <taxon>Lactobacillales</taxon>
        <taxon>Streptococcaceae</taxon>
        <taxon>Streptococcus</taxon>
    </lineage>
</organism>
<dbReference type="GO" id="GO:0016791">
    <property type="term" value="F:phosphatase activity"/>
    <property type="evidence" value="ECO:0007669"/>
    <property type="project" value="TreeGrafter"/>
</dbReference>
<dbReference type="CDD" id="cd07067">
    <property type="entry name" value="HP_PGM_like"/>
    <property type="match status" value="1"/>
</dbReference>
<dbReference type="PANTHER" id="PTHR48100:SF5">
    <property type="entry name" value="HISTIDINE PHOSPHATASE FAMILY PROTEIN"/>
    <property type="match status" value="1"/>
</dbReference>
<dbReference type="OrthoDB" id="9782128at2"/>
<dbReference type="SMART" id="SM00855">
    <property type="entry name" value="PGAM"/>
    <property type="match status" value="1"/>
</dbReference>
<protein>
    <submittedName>
        <fullName evidence="3">Phosphoglycerate mutase</fullName>
    </submittedName>
</protein>
<accession>A0A1L8MP83</accession>
<dbReference type="InterPro" id="IPR013078">
    <property type="entry name" value="His_Pase_superF_clade-1"/>
</dbReference>
<evidence type="ECO:0000256" key="2">
    <source>
        <dbReference type="PIRSR" id="PIRSR613078-2"/>
    </source>
</evidence>
<evidence type="ECO:0000256" key="1">
    <source>
        <dbReference type="PIRSR" id="PIRSR613078-1"/>
    </source>
</evidence>
<feature type="binding site" evidence="2">
    <location>
        <begin position="9"/>
        <end position="16"/>
    </location>
    <ligand>
        <name>substrate</name>
    </ligand>
</feature>
<dbReference type="InterPro" id="IPR001345">
    <property type="entry name" value="PG/BPGM_mutase_AS"/>
</dbReference>
<dbReference type="RefSeq" id="WP_071793226.1">
    <property type="nucleotide sequence ID" value="NZ_LZDD01000001.1"/>
</dbReference>
<dbReference type="PANTHER" id="PTHR48100">
    <property type="entry name" value="BROAD-SPECIFICITY PHOSPHATASE YOR283W-RELATED"/>
    <property type="match status" value="1"/>
</dbReference>
<dbReference type="PROSITE" id="PS00175">
    <property type="entry name" value="PG_MUTASE"/>
    <property type="match status" value="1"/>
</dbReference>
<feature type="binding site" evidence="2">
    <location>
        <position position="102"/>
    </location>
    <ligand>
        <name>substrate</name>
    </ligand>
</feature>
<comment type="caution">
    <text evidence="3">The sequence shown here is derived from an EMBL/GenBank/DDBJ whole genome shotgun (WGS) entry which is preliminary data.</text>
</comment>
<dbReference type="GO" id="GO:0005737">
    <property type="term" value="C:cytoplasm"/>
    <property type="evidence" value="ECO:0007669"/>
    <property type="project" value="TreeGrafter"/>
</dbReference>
<dbReference type="InterPro" id="IPR029033">
    <property type="entry name" value="His_PPase_superfam"/>
</dbReference>
<dbReference type="AlphaFoldDB" id="A0A1L8MP83"/>
<gene>
    <name evidence="3" type="ORF">A9Q68_03060</name>
</gene>
<dbReference type="Pfam" id="PF00300">
    <property type="entry name" value="His_Phos_1"/>
    <property type="match status" value="1"/>
</dbReference>
<evidence type="ECO:0000313" key="3">
    <source>
        <dbReference type="EMBL" id="OJF72542.1"/>
    </source>
</evidence>